<dbReference type="GO" id="GO:0016758">
    <property type="term" value="F:hexosyltransferase activity"/>
    <property type="evidence" value="ECO:0007669"/>
    <property type="project" value="UniProtKB-ARBA"/>
</dbReference>
<feature type="domain" description="Glycosyltransferase 2-like" evidence="1">
    <location>
        <begin position="8"/>
        <end position="165"/>
    </location>
</feature>
<dbReference type="InterPro" id="IPR001173">
    <property type="entry name" value="Glyco_trans_2-like"/>
</dbReference>
<dbReference type="Pfam" id="PF00535">
    <property type="entry name" value="Glycos_transf_2"/>
    <property type="match status" value="1"/>
</dbReference>
<name>A0A495VPK3_9BACT</name>
<sequence length="319" mass="37202">MRKPDVAVIIPVYNTERYLSRCVDSVIAQTLENIEIILVDDGSSDNSGQIADAYTHKDSRIRVFHQKNMGAAEARRTGIRISIANYLFFVDSDDEILSTAVETLYHHCIDNNLDIAYGAYMRILSQKQYPVYHPFEKILSGEEFLSYILDLRSICGCFSMTRRDIWHDDVFTDSNIKLPSEDVLMNIKLSKYVNQAGIFNDIVYKYYCIDTSLSITGKLSNQILWKQYFEIIRTDLENRGLYEKYEKSVRIMEIDRLAFYLSRVDKNDDWVKQVLHCDSSDFPVKTRVLKMLLRYPVFCNFFIKANRFVKTKIKAISNV</sequence>
<dbReference type="PANTHER" id="PTHR22916">
    <property type="entry name" value="GLYCOSYLTRANSFERASE"/>
    <property type="match status" value="1"/>
</dbReference>
<dbReference type="PANTHER" id="PTHR22916:SF3">
    <property type="entry name" value="UDP-GLCNAC:BETAGAL BETA-1,3-N-ACETYLGLUCOSAMINYLTRANSFERASE-LIKE PROTEIN 1"/>
    <property type="match status" value="1"/>
</dbReference>
<proteinExistence type="predicted"/>
<dbReference type="Gene3D" id="3.90.550.10">
    <property type="entry name" value="Spore Coat Polysaccharide Biosynthesis Protein SpsA, Chain A"/>
    <property type="match status" value="1"/>
</dbReference>
<dbReference type="AlphaFoldDB" id="A0A495VPK3"/>
<dbReference type="RefSeq" id="WP_022601411.1">
    <property type="nucleotide sequence ID" value="NZ_KI440802.1"/>
</dbReference>
<dbReference type="GeneID" id="92929693"/>
<dbReference type="SUPFAM" id="SSF53448">
    <property type="entry name" value="Nucleotide-diphospho-sugar transferases"/>
    <property type="match status" value="1"/>
</dbReference>
<dbReference type="EMBL" id="RBXN01000006">
    <property type="protein sequence ID" value="RKT50850.1"/>
    <property type="molecule type" value="Genomic_DNA"/>
</dbReference>
<dbReference type="Proteomes" id="UP000269493">
    <property type="component" value="Unassembled WGS sequence"/>
</dbReference>
<evidence type="ECO:0000259" key="1">
    <source>
        <dbReference type="Pfam" id="PF00535"/>
    </source>
</evidence>
<keyword evidence="3" id="KW-1185">Reference proteome</keyword>
<keyword evidence="2" id="KW-0808">Transferase</keyword>
<evidence type="ECO:0000313" key="2">
    <source>
        <dbReference type="EMBL" id="RKT50850.1"/>
    </source>
</evidence>
<dbReference type="CDD" id="cd00761">
    <property type="entry name" value="Glyco_tranf_GTA_type"/>
    <property type="match status" value="1"/>
</dbReference>
<accession>A0A495VPK3</accession>
<dbReference type="OrthoDB" id="6307329at2"/>
<organism evidence="2 3">
    <name type="scientific">Coprobacter fastidiosus NSB1 = JCM 33896</name>
    <dbReference type="NCBI Taxonomy" id="1349822"/>
    <lineage>
        <taxon>Bacteria</taxon>
        <taxon>Pseudomonadati</taxon>
        <taxon>Bacteroidota</taxon>
        <taxon>Bacteroidia</taxon>
        <taxon>Bacteroidales</taxon>
        <taxon>Barnesiellaceae</taxon>
        <taxon>Coprobacter</taxon>
    </lineage>
</organism>
<evidence type="ECO:0000313" key="3">
    <source>
        <dbReference type="Proteomes" id="UP000269493"/>
    </source>
</evidence>
<comment type="caution">
    <text evidence="2">The sequence shown here is derived from an EMBL/GenBank/DDBJ whole genome shotgun (WGS) entry which is preliminary data.</text>
</comment>
<protein>
    <submittedName>
        <fullName evidence="2">Glycosyltransferase involved in cell wall biosynthesis</fullName>
    </submittedName>
</protein>
<dbReference type="InterPro" id="IPR029044">
    <property type="entry name" value="Nucleotide-diphossugar_trans"/>
</dbReference>
<gene>
    <name evidence="2" type="ORF">BC742_1805</name>
</gene>
<reference evidence="2 3" key="1">
    <citation type="submission" date="2018-10" db="EMBL/GenBank/DDBJ databases">
        <title>Genomic Encyclopedia of Archaeal and Bacterial Type Strains, Phase II (KMG-II): from individual species to whole genera.</title>
        <authorList>
            <person name="Goeker M."/>
        </authorList>
    </citation>
    <scope>NUCLEOTIDE SEQUENCE [LARGE SCALE GENOMIC DNA]</scope>
    <source>
        <strain evidence="2 3">NSB1</strain>
    </source>
</reference>